<dbReference type="AlphaFoldDB" id="A0A2P2QPH5"/>
<feature type="transmembrane region" description="Helical" evidence="1">
    <location>
        <begin position="6"/>
        <end position="32"/>
    </location>
</feature>
<keyword evidence="1" id="KW-0472">Membrane</keyword>
<sequence>MPVGCMMYYGCTVSQIIVGLYCKFSIESLVIYMFRMPRIYVNLLATGTLLPYIYIFFLTLSP</sequence>
<evidence type="ECO:0000256" key="1">
    <source>
        <dbReference type="SAM" id="Phobius"/>
    </source>
</evidence>
<proteinExistence type="predicted"/>
<keyword evidence="1" id="KW-1133">Transmembrane helix</keyword>
<name>A0A2P2QPH5_RHIMU</name>
<evidence type="ECO:0000313" key="2">
    <source>
        <dbReference type="EMBL" id="MBX68791.1"/>
    </source>
</evidence>
<dbReference type="EMBL" id="GGEC01088307">
    <property type="protein sequence ID" value="MBX68791.1"/>
    <property type="molecule type" value="Transcribed_RNA"/>
</dbReference>
<accession>A0A2P2QPH5</accession>
<organism evidence="2">
    <name type="scientific">Rhizophora mucronata</name>
    <name type="common">Asiatic mangrove</name>
    <dbReference type="NCBI Taxonomy" id="61149"/>
    <lineage>
        <taxon>Eukaryota</taxon>
        <taxon>Viridiplantae</taxon>
        <taxon>Streptophyta</taxon>
        <taxon>Embryophyta</taxon>
        <taxon>Tracheophyta</taxon>
        <taxon>Spermatophyta</taxon>
        <taxon>Magnoliopsida</taxon>
        <taxon>eudicotyledons</taxon>
        <taxon>Gunneridae</taxon>
        <taxon>Pentapetalae</taxon>
        <taxon>rosids</taxon>
        <taxon>fabids</taxon>
        <taxon>Malpighiales</taxon>
        <taxon>Rhizophoraceae</taxon>
        <taxon>Rhizophora</taxon>
    </lineage>
</organism>
<reference evidence="2" key="1">
    <citation type="submission" date="2018-02" db="EMBL/GenBank/DDBJ databases">
        <title>Rhizophora mucronata_Transcriptome.</title>
        <authorList>
            <person name="Meera S.P."/>
            <person name="Sreeshan A."/>
            <person name="Augustine A."/>
        </authorList>
    </citation>
    <scope>NUCLEOTIDE SEQUENCE</scope>
    <source>
        <tissue evidence="2">Leaf</tissue>
    </source>
</reference>
<keyword evidence="1" id="KW-0812">Transmembrane</keyword>
<feature type="transmembrane region" description="Helical" evidence="1">
    <location>
        <begin position="39"/>
        <end position="60"/>
    </location>
</feature>
<protein>
    <submittedName>
        <fullName evidence="2">Uncharacterized protein</fullName>
    </submittedName>
</protein>